<protein>
    <submittedName>
        <fullName evidence="1">Uncharacterized protein</fullName>
    </submittedName>
</protein>
<gene>
    <name evidence="1" type="ORF">I4J89_08555</name>
</gene>
<dbReference type="SUPFAM" id="SSF89372">
    <property type="entry name" value="Fucose-specific lectin"/>
    <property type="match status" value="1"/>
</dbReference>
<evidence type="ECO:0000313" key="2">
    <source>
        <dbReference type="Proteomes" id="UP000598146"/>
    </source>
</evidence>
<dbReference type="EMBL" id="JADQTO010000003">
    <property type="protein sequence ID" value="MBG0561511.1"/>
    <property type="molecule type" value="Genomic_DNA"/>
</dbReference>
<name>A0A931FY47_9ACTN</name>
<proteinExistence type="predicted"/>
<dbReference type="RefSeq" id="WP_196413296.1">
    <property type="nucleotide sequence ID" value="NZ_JADQTO010000003.1"/>
</dbReference>
<reference evidence="1" key="1">
    <citation type="submission" date="2020-11" db="EMBL/GenBank/DDBJ databases">
        <title>Isolation and identification of active actinomycetes.</title>
        <authorList>
            <person name="Sun X."/>
        </authorList>
    </citation>
    <scope>NUCLEOTIDE SEQUENCE</scope>
    <source>
        <strain evidence="1">NEAU-A11</strain>
    </source>
</reference>
<accession>A0A931FY47</accession>
<comment type="caution">
    <text evidence="1">The sequence shown here is derived from an EMBL/GenBank/DDBJ whole genome shotgun (WGS) entry which is preliminary data.</text>
</comment>
<sequence length="373" mass="38445">MTVHLAVATLLAAATVVPVGAAWERIPLPNSVVAPAMLLSVTATDRANAWAAGGEAMTGRDAGTPLILRWDGTAWAKVPLPTLSWSGSLRSIAASSRSAAWAVGRDTAGLSHMLRWNGRLWREVPVPGGTTAPLDLRAVAAGPLGSAWLVGQDGDRPVVLRWDGGAWRPVPPPMETGRLAGVRATRGGVWVTGQEHVGGERVGATARWNGAGWTKINTLGVRADGAPISAINDVLAVAGGVWTVGSVAVSGPGGLSLTQPWIGHWNGTGWDTSLRTPAATIEQNVTITPDGDGRPQWVGSIIGPNPASTRYARFDGTTWTEVSGAPLSGVFIAGTATAHIPGTNATWSVAALATQTPAGFAWGTPLIERHDGG</sequence>
<keyword evidence="2" id="KW-1185">Reference proteome</keyword>
<dbReference type="Proteomes" id="UP000598146">
    <property type="component" value="Unassembled WGS sequence"/>
</dbReference>
<organism evidence="1 2">
    <name type="scientific">Actinoplanes aureus</name>
    <dbReference type="NCBI Taxonomy" id="2792083"/>
    <lineage>
        <taxon>Bacteria</taxon>
        <taxon>Bacillati</taxon>
        <taxon>Actinomycetota</taxon>
        <taxon>Actinomycetes</taxon>
        <taxon>Micromonosporales</taxon>
        <taxon>Micromonosporaceae</taxon>
        <taxon>Actinoplanes</taxon>
    </lineage>
</organism>
<dbReference type="AlphaFoldDB" id="A0A931FY47"/>
<evidence type="ECO:0000313" key="1">
    <source>
        <dbReference type="EMBL" id="MBG0561511.1"/>
    </source>
</evidence>